<dbReference type="Pfam" id="PF00067">
    <property type="entry name" value="p450"/>
    <property type="match status" value="1"/>
</dbReference>
<evidence type="ECO:0000256" key="7">
    <source>
        <dbReference type="ARBA" id="ARBA00023004"/>
    </source>
</evidence>
<evidence type="ECO:0000256" key="8">
    <source>
        <dbReference type="ARBA" id="ARBA00023033"/>
    </source>
</evidence>
<accession>A0A5C3KIX6</accession>
<name>A0A5C3KIX6_COPMA</name>
<dbReference type="AlphaFoldDB" id="A0A5C3KIX6"/>
<evidence type="ECO:0000256" key="10">
    <source>
        <dbReference type="RuleBase" id="RU000461"/>
    </source>
</evidence>
<keyword evidence="4 9" id="KW-0349">Heme</keyword>
<dbReference type="STRING" id="230819.A0A5C3KIX6"/>
<dbReference type="GO" id="GO:0004497">
    <property type="term" value="F:monooxygenase activity"/>
    <property type="evidence" value="ECO:0007669"/>
    <property type="project" value="UniProtKB-KW"/>
</dbReference>
<comment type="pathway">
    <text evidence="2">Secondary metabolite biosynthesis.</text>
</comment>
<evidence type="ECO:0000256" key="9">
    <source>
        <dbReference type="PIRSR" id="PIRSR602401-1"/>
    </source>
</evidence>
<dbReference type="EMBL" id="ML210311">
    <property type="protein sequence ID" value="TFK20110.1"/>
    <property type="molecule type" value="Genomic_DNA"/>
</dbReference>
<evidence type="ECO:0000256" key="1">
    <source>
        <dbReference type="ARBA" id="ARBA00001971"/>
    </source>
</evidence>
<evidence type="ECO:0000256" key="5">
    <source>
        <dbReference type="ARBA" id="ARBA00022723"/>
    </source>
</evidence>
<dbReference type="GO" id="GO:0020037">
    <property type="term" value="F:heme binding"/>
    <property type="evidence" value="ECO:0007669"/>
    <property type="project" value="InterPro"/>
</dbReference>
<evidence type="ECO:0000256" key="2">
    <source>
        <dbReference type="ARBA" id="ARBA00005179"/>
    </source>
</evidence>
<protein>
    <submittedName>
        <fullName evidence="11">Cytochrome P450 98A3</fullName>
    </submittedName>
</protein>
<reference evidence="11 12" key="1">
    <citation type="journal article" date="2019" name="Nat. Ecol. Evol.">
        <title>Megaphylogeny resolves global patterns of mushroom evolution.</title>
        <authorList>
            <person name="Varga T."/>
            <person name="Krizsan K."/>
            <person name="Foldi C."/>
            <person name="Dima B."/>
            <person name="Sanchez-Garcia M."/>
            <person name="Sanchez-Ramirez S."/>
            <person name="Szollosi G.J."/>
            <person name="Szarkandi J.G."/>
            <person name="Papp V."/>
            <person name="Albert L."/>
            <person name="Andreopoulos W."/>
            <person name="Angelini C."/>
            <person name="Antonin V."/>
            <person name="Barry K.W."/>
            <person name="Bougher N.L."/>
            <person name="Buchanan P."/>
            <person name="Buyck B."/>
            <person name="Bense V."/>
            <person name="Catcheside P."/>
            <person name="Chovatia M."/>
            <person name="Cooper J."/>
            <person name="Damon W."/>
            <person name="Desjardin D."/>
            <person name="Finy P."/>
            <person name="Geml J."/>
            <person name="Haridas S."/>
            <person name="Hughes K."/>
            <person name="Justo A."/>
            <person name="Karasinski D."/>
            <person name="Kautmanova I."/>
            <person name="Kiss B."/>
            <person name="Kocsube S."/>
            <person name="Kotiranta H."/>
            <person name="LaButti K.M."/>
            <person name="Lechner B.E."/>
            <person name="Liimatainen K."/>
            <person name="Lipzen A."/>
            <person name="Lukacs Z."/>
            <person name="Mihaltcheva S."/>
            <person name="Morgado L.N."/>
            <person name="Niskanen T."/>
            <person name="Noordeloos M.E."/>
            <person name="Ohm R.A."/>
            <person name="Ortiz-Santana B."/>
            <person name="Ovrebo C."/>
            <person name="Racz N."/>
            <person name="Riley R."/>
            <person name="Savchenko A."/>
            <person name="Shiryaev A."/>
            <person name="Soop K."/>
            <person name="Spirin V."/>
            <person name="Szebenyi C."/>
            <person name="Tomsovsky M."/>
            <person name="Tulloss R.E."/>
            <person name="Uehling J."/>
            <person name="Grigoriev I.V."/>
            <person name="Vagvolgyi C."/>
            <person name="Papp T."/>
            <person name="Martin F.M."/>
            <person name="Miettinen O."/>
            <person name="Hibbett D.S."/>
            <person name="Nagy L.G."/>
        </authorList>
    </citation>
    <scope>NUCLEOTIDE SEQUENCE [LARGE SCALE GENOMIC DNA]</scope>
    <source>
        <strain evidence="11 12">CBS 121175</strain>
    </source>
</reference>
<comment type="cofactor">
    <cofactor evidence="1 9">
        <name>heme</name>
        <dbReference type="ChEBI" id="CHEBI:30413"/>
    </cofactor>
</comment>
<feature type="binding site" description="axial binding residue" evidence="9">
    <location>
        <position position="466"/>
    </location>
    <ligand>
        <name>heme</name>
        <dbReference type="ChEBI" id="CHEBI:30413"/>
    </ligand>
    <ligandPart>
        <name>Fe</name>
        <dbReference type="ChEBI" id="CHEBI:18248"/>
    </ligandPart>
</feature>
<dbReference type="InterPro" id="IPR002401">
    <property type="entry name" value="Cyt_P450_E_grp-I"/>
</dbReference>
<dbReference type="InterPro" id="IPR017972">
    <property type="entry name" value="Cyt_P450_CS"/>
</dbReference>
<dbReference type="InterPro" id="IPR001128">
    <property type="entry name" value="Cyt_P450"/>
</dbReference>
<evidence type="ECO:0000313" key="12">
    <source>
        <dbReference type="Proteomes" id="UP000307440"/>
    </source>
</evidence>
<keyword evidence="5 9" id="KW-0479">Metal-binding</keyword>
<dbReference type="GO" id="GO:0016705">
    <property type="term" value="F:oxidoreductase activity, acting on paired donors, with incorporation or reduction of molecular oxygen"/>
    <property type="evidence" value="ECO:0007669"/>
    <property type="project" value="InterPro"/>
</dbReference>
<dbReference type="PANTHER" id="PTHR46300">
    <property type="entry name" value="P450, PUTATIVE (EUROFUNG)-RELATED-RELATED"/>
    <property type="match status" value="1"/>
</dbReference>
<keyword evidence="8 10" id="KW-0503">Monooxygenase</keyword>
<dbReference type="PROSITE" id="PS00086">
    <property type="entry name" value="CYTOCHROME_P450"/>
    <property type="match status" value="1"/>
</dbReference>
<proteinExistence type="inferred from homology"/>
<dbReference type="Proteomes" id="UP000307440">
    <property type="component" value="Unassembled WGS sequence"/>
</dbReference>
<dbReference type="OrthoDB" id="1470350at2759"/>
<organism evidence="11 12">
    <name type="scientific">Coprinopsis marcescibilis</name>
    <name type="common">Agaric fungus</name>
    <name type="synonym">Psathyrella marcescibilis</name>
    <dbReference type="NCBI Taxonomy" id="230819"/>
    <lineage>
        <taxon>Eukaryota</taxon>
        <taxon>Fungi</taxon>
        <taxon>Dikarya</taxon>
        <taxon>Basidiomycota</taxon>
        <taxon>Agaricomycotina</taxon>
        <taxon>Agaricomycetes</taxon>
        <taxon>Agaricomycetidae</taxon>
        <taxon>Agaricales</taxon>
        <taxon>Agaricineae</taxon>
        <taxon>Psathyrellaceae</taxon>
        <taxon>Coprinopsis</taxon>
    </lineage>
</organism>
<dbReference type="InterPro" id="IPR036396">
    <property type="entry name" value="Cyt_P450_sf"/>
</dbReference>
<dbReference type="Gene3D" id="1.10.630.10">
    <property type="entry name" value="Cytochrome P450"/>
    <property type="match status" value="1"/>
</dbReference>
<evidence type="ECO:0000313" key="11">
    <source>
        <dbReference type="EMBL" id="TFK20110.1"/>
    </source>
</evidence>
<evidence type="ECO:0000256" key="6">
    <source>
        <dbReference type="ARBA" id="ARBA00023002"/>
    </source>
</evidence>
<dbReference type="GO" id="GO:0005506">
    <property type="term" value="F:iron ion binding"/>
    <property type="evidence" value="ECO:0007669"/>
    <property type="project" value="InterPro"/>
</dbReference>
<evidence type="ECO:0000256" key="4">
    <source>
        <dbReference type="ARBA" id="ARBA00022617"/>
    </source>
</evidence>
<dbReference type="CDD" id="cd11065">
    <property type="entry name" value="CYP64-like"/>
    <property type="match status" value="1"/>
</dbReference>
<keyword evidence="7 9" id="KW-0408">Iron</keyword>
<sequence length="536" mass="61093">MSIPQQLLNEWVPLKQAVLARPLVAALVPLFVALLLKSYFGKKKRDINARNLPLPPGPKRYPLVGNLLQMPQVYPWIVYDKWGKEYGDLTYLEVMGQRIIICNNVASISHIFEKRAVNTSERLWMPIFDLLKLDWAFPFMNYTPFWKLHRRDFHQHLGPMQIHVYRPIIKNQLFKHLREMIANPDDFRNQTRSFLGLTIMRIGYGINDAKYNENLIVKAQAVNQGFSEASIAGRYLVNYLPILKLVPAWFPGAAWRRHLDSVGRISQEVSRVPFKEAKERVQNGVSDEHPSVVRGLIDALPAESDPSYEERAIVARNVAAIGYIAGSDTSLSGVYGMILALGMHPEVLRKAQKELDSVVGPDRLPVPDDFEHCHYVQAIIKESARWHTVGPLSLPHISKNEDEYNGYFLPAGTVFLPNTWAVMHDPVRFPDPMAFKPERYLTKEGKFNKEVLDPDFGVFGYGRRMCPGRFLSTDIHAYYTMLMIYIFNIGPRKDANGKEIPLKYEIGSETICTPAPFLVDIRPRSPKHAALVTSSA</sequence>
<keyword evidence="12" id="KW-1185">Reference proteome</keyword>
<dbReference type="PRINTS" id="PR00463">
    <property type="entry name" value="EP450I"/>
</dbReference>
<dbReference type="SUPFAM" id="SSF48264">
    <property type="entry name" value="Cytochrome P450"/>
    <property type="match status" value="1"/>
</dbReference>
<dbReference type="PANTHER" id="PTHR46300:SF7">
    <property type="entry name" value="P450, PUTATIVE (EUROFUNG)-RELATED"/>
    <property type="match status" value="1"/>
</dbReference>
<dbReference type="InterPro" id="IPR050364">
    <property type="entry name" value="Cytochrome_P450_fung"/>
</dbReference>
<keyword evidence="6 10" id="KW-0560">Oxidoreductase</keyword>
<gene>
    <name evidence="11" type="ORF">FA15DRAFT_141920</name>
</gene>
<evidence type="ECO:0000256" key="3">
    <source>
        <dbReference type="ARBA" id="ARBA00010617"/>
    </source>
</evidence>
<comment type="similarity">
    <text evidence="3 10">Belongs to the cytochrome P450 family.</text>
</comment>